<gene>
    <name evidence="8" type="ORF">GKD95_14070</name>
</gene>
<dbReference type="Pfam" id="PF01131">
    <property type="entry name" value="Topoisom_bac"/>
    <property type="match status" value="1"/>
</dbReference>
<evidence type="ECO:0000313" key="8">
    <source>
        <dbReference type="EMBL" id="MSC64416.1"/>
    </source>
</evidence>
<dbReference type="SUPFAM" id="SSF56712">
    <property type="entry name" value="Prokaryotic type I DNA topoisomerase"/>
    <property type="match status" value="1"/>
</dbReference>
<dbReference type="InterPro" id="IPR003601">
    <property type="entry name" value="Topo_IA_2"/>
</dbReference>
<dbReference type="PANTHER" id="PTHR11390">
    <property type="entry name" value="PROKARYOTIC DNA TOPOISOMERASE"/>
    <property type="match status" value="1"/>
</dbReference>
<sequence>MSFQLVIAEKPSVARSIAAVIGATEKQNGYWQGSGYLVSWCIGHLVSFAEAGQYDEKYCKWRYEDLPILPQPWQFIVPDEKKQQFEVLRTLLNRPDVDSVTAATDAGREGELIFRFVYQMAGCTKPVKRLWISSMEDAAIREGFANLRPDSDYDALYQSALCRAKADWLVGINATRLFSVLYHKTLTVGRVQTPTLKMLVDRDAKILRFQKEKYYTVGIHSGSLKADSGRIASMDEANTLKSTCAGTSAICTSIKRERKAEQPPKLYDLTTLQREANRLFGFTAKQTLDYAQQLYEKKLLTYPRTDSQYL</sequence>
<comment type="caution">
    <text evidence="8">The sequence shown here is derived from an EMBL/GenBank/DDBJ whole genome shotgun (WGS) entry which is preliminary data.</text>
</comment>
<dbReference type="EMBL" id="WKQN01000030">
    <property type="protein sequence ID" value="MSC64416.1"/>
    <property type="molecule type" value="Genomic_DNA"/>
</dbReference>
<evidence type="ECO:0000259" key="6">
    <source>
        <dbReference type="PROSITE" id="PS50880"/>
    </source>
</evidence>
<dbReference type="GO" id="GO:0006265">
    <property type="term" value="P:DNA topological change"/>
    <property type="evidence" value="ECO:0007669"/>
    <property type="project" value="InterPro"/>
</dbReference>
<dbReference type="GO" id="GO:0003677">
    <property type="term" value="F:DNA binding"/>
    <property type="evidence" value="ECO:0007669"/>
    <property type="project" value="InterPro"/>
</dbReference>
<dbReference type="PROSITE" id="PS50880">
    <property type="entry name" value="TOPRIM"/>
    <property type="match status" value="1"/>
</dbReference>
<reference evidence="8 9" key="1">
    <citation type="journal article" date="2019" name="Nat. Med.">
        <title>A library of human gut bacterial isolates paired with longitudinal multiomics data enables mechanistic microbiome research.</title>
        <authorList>
            <person name="Poyet M."/>
            <person name="Groussin M."/>
            <person name="Gibbons S.M."/>
            <person name="Avila-Pacheco J."/>
            <person name="Jiang X."/>
            <person name="Kearney S.M."/>
            <person name="Perrotta A.R."/>
            <person name="Berdy B."/>
            <person name="Zhao S."/>
            <person name="Lieberman T.D."/>
            <person name="Swanson P.K."/>
            <person name="Smith M."/>
            <person name="Roesemann S."/>
            <person name="Alexander J.E."/>
            <person name="Rich S.A."/>
            <person name="Livny J."/>
            <person name="Vlamakis H."/>
            <person name="Clish C."/>
            <person name="Bullock K."/>
            <person name="Deik A."/>
            <person name="Scott J."/>
            <person name="Pierce K.A."/>
            <person name="Xavier R.J."/>
            <person name="Alm E.J."/>
        </authorList>
    </citation>
    <scope>NUCLEOTIDE SEQUENCE [LARGE SCALE GENOMIC DNA]</scope>
    <source>
        <strain evidence="8 9">BIOML-A1</strain>
    </source>
</reference>
<dbReference type="GO" id="GO:0006281">
    <property type="term" value="P:DNA repair"/>
    <property type="evidence" value="ECO:0007669"/>
    <property type="project" value="TreeGrafter"/>
</dbReference>
<accession>A0A844DSZ7</accession>
<dbReference type="InterPro" id="IPR023406">
    <property type="entry name" value="Topo_IA_AS"/>
</dbReference>
<dbReference type="InterPro" id="IPR013497">
    <property type="entry name" value="Topo_IA_cen"/>
</dbReference>
<dbReference type="InterPro" id="IPR013824">
    <property type="entry name" value="Topo_IA_cen_sub1"/>
</dbReference>
<dbReference type="GO" id="GO:0043597">
    <property type="term" value="C:cytoplasmic replication fork"/>
    <property type="evidence" value="ECO:0007669"/>
    <property type="project" value="TreeGrafter"/>
</dbReference>
<dbReference type="Gene3D" id="3.40.50.140">
    <property type="match status" value="1"/>
</dbReference>
<feature type="domain" description="Toprim" evidence="6">
    <location>
        <begin position="3"/>
        <end position="136"/>
    </location>
</feature>
<evidence type="ECO:0000259" key="7">
    <source>
        <dbReference type="PROSITE" id="PS52039"/>
    </source>
</evidence>
<dbReference type="Gene3D" id="1.10.290.10">
    <property type="entry name" value="Topoisomerase I, domain 4"/>
    <property type="match status" value="1"/>
</dbReference>
<dbReference type="CDD" id="cd03362">
    <property type="entry name" value="TOPRIM_TopoIA_TopoIII"/>
    <property type="match status" value="1"/>
</dbReference>
<dbReference type="InterPro" id="IPR023405">
    <property type="entry name" value="Topo_IA_core_domain"/>
</dbReference>
<dbReference type="PROSITE" id="PS00396">
    <property type="entry name" value="TOPO_IA_1"/>
    <property type="match status" value="1"/>
</dbReference>
<dbReference type="PRINTS" id="PR00417">
    <property type="entry name" value="PRTPISMRASEI"/>
</dbReference>
<feature type="domain" description="Topo IA-type catalytic" evidence="7">
    <location>
        <begin position="153"/>
        <end position="310"/>
    </location>
</feature>
<dbReference type="RefSeq" id="WP_243138964.1">
    <property type="nucleotide sequence ID" value="NZ_WKQN01000030.1"/>
</dbReference>
<dbReference type="PROSITE" id="PS52039">
    <property type="entry name" value="TOPO_IA_2"/>
    <property type="match status" value="1"/>
</dbReference>
<dbReference type="InterPro" id="IPR034144">
    <property type="entry name" value="TOPRIM_TopoIII"/>
</dbReference>
<proteinExistence type="predicted"/>
<dbReference type="GO" id="GO:0003917">
    <property type="term" value="F:DNA topoisomerase type I (single strand cut, ATP-independent) activity"/>
    <property type="evidence" value="ECO:0007669"/>
    <property type="project" value="InterPro"/>
</dbReference>
<keyword evidence="1 8" id="KW-0413">Isomerase</keyword>
<evidence type="ECO:0000256" key="4">
    <source>
        <dbReference type="ARBA" id="ARBA00032235"/>
    </source>
</evidence>
<dbReference type="PANTHER" id="PTHR11390:SF21">
    <property type="entry name" value="DNA TOPOISOMERASE 3-ALPHA"/>
    <property type="match status" value="1"/>
</dbReference>
<dbReference type="InterPro" id="IPR013826">
    <property type="entry name" value="Topo_IA_cen_sub3"/>
</dbReference>
<dbReference type="SMART" id="SM00493">
    <property type="entry name" value="TOPRIM"/>
    <property type="match status" value="1"/>
</dbReference>
<dbReference type="Pfam" id="PF01751">
    <property type="entry name" value="Toprim"/>
    <property type="match status" value="1"/>
</dbReference>
<feature type="non-terminal residue" evidence="8">
    <location>
        <position position="310"/>
    </location>
</feature>
<dbReference type="Proteomes" id="UP000461506">
    <property type="component" value="Unassembled WGS sequence"/>
</dbReference>
<evidence type="ECO:0000313" key="9">
    <source>
        <dbReference type="Proteomes" id="UP000461506"/>
    </source>
</evidence>
<dbReference type="SMART" id="SM00436">
    <property type="entry name" value="TOP1Bc"/>
    <property type="match status" value="1"/>
</dbReference>
<evidence type="ECO:0000256" key="1">
    <source>
        <dbReference type="ARBA" id="ARBA00023235"/>
    </source>
</evidence>
<dbReference type="AlphaFoldDB" id="A0A844DSZ7"/>
<evidence type="ECO:0000256" key="2">
    <source>
        <dbReference type="ARBA" id="ARBA00030003"/>
    </source>
</evidence>
<name>A0A844DSZ7_9FIRM</name>
<evidence type="ECO:0000256" key="3">
    <source>
        <dbReference type="ARBA" id="ARBA00031985"/>
    </source>
</evidence>
<dbReference type="InterPro" id="IPR013825">
    <property type="entry name" value="Topo_IA_cen_sub2"/>
</dbReference>
<dbReference type="Gene3D" id="1.10.460.10">
    <property type="entry name" value="Topoisomerase I, domain 2"/>
    <property type="match status" value="1"/>
</dbReference>
<dbReference type="InterPro" id="IPR000380">
    <property type="entry name" value="Topo_IA"/>
</dbReference>
<protein>
    <recommendedName>
        <fullName evidence="5">Omega-protein</fullName>
    </recommendedName>
    <alternativeName>
        <fullName evidence="4">Relaxing enzyme</fullName>
    </alternativeName>
    <alternativeName>
        <fullName evidence="2">Swivelase</fullName>
    </alternativeName>
    <alternativeName>
        <fullName evidence="3">Untwisting enzyme</fullName>
    </alternativeName>
</protein>
<organism evidence="8 9">
    <name type="scientific">Faecalibacterium prausnitzii</name>
    <dbReference type="NCBI Taxonomy" id="853"/>
    <lineage>
        <taxon>Bacteria</taxon>
        <taxon>Bacillati</taxon>
        <taxon>Bacillota</taxon>
        <taxon>Clostridia</taxon>
        <taxon>Eubacteriales</taxon>
        <taxon>Oscillospiraceae</taxon>
        <taxon>Faecalibacterium</taxon>
    </lineage>
</organism>
<evidence type="ECO:0000256" key="5">
    <source>
        <dbReference type="ARBA" id="ARBA00032877"/>
    </source>
</evidence>
<dbReference type="InterPro" id="IPR006171">
    <property type="entry name" value="TOPRIM_dom"/>
</dbReference>
<dbReference type="Gene3D" id="2.70.20.10">
    <property type="entry name" value="Topoisomerase I, domain 3"/>
    <property type="match status" value="1"/>
</dbReference>
<dbReference type="GO" id="GO:0006310">
    <property type="term" value="P:DNA recombination"/>
    <property type="evidence" value="ECO:0007669"/>
    <property type="project" value="TreeGrafter"/>
</dbReference>